<dbReference type="EMBL" id="NFCF01000063">
    <property type="protein sequence ID" value="OTW50862.1"/>
    <property type="molecule type" value="Genomic_DNA"/>
</dbReference>
<sequence length="99" mass="11786">MDTLEQKKLDHKFLQKHKNNLQLLITKDDFYKLEKGELIFIVWEKGSHFETSIGEITKHKVLGINKFNELMIDDNRSVSFNIHMYAMQMSVAIKVYRQL</sequence>
<dbReference type="Proteomes" id="UP000195152">
    <property type="component" value="Unassembled WGS sequence"/>
</dbReference>
<dbReference type="RefSeq" id="WP_003290674.1">
    <property type="nucleotide sequence ID" value="NZ_NFCF01000063.1"/>
</dbReference>
<organism evidence="1 2">
    <name type="scientific">Bacillus thuringiensis serovar mexicanensis</name>
    <dbReference type="NCBI Taxonomy" id="180868"/>
    <lineage>
        <taxon>Bacteria</taxon>
        <taxon>Bacillati</taxon>
        <taxon>Bacillota</taxon>
        <taxon>Bacilli</taxon>
        <taxon>Bacillales</taxon>
        <taxon>Bacillaceae</taxon>
        <taxon>Bacillus</taxon>
        <taxon>Bacillus cereus group</taxon>
    </lineage>
</organism>
<gene>
    <name evidence="1" type="ORF">BK699_09970</name>
</gene>
<proteinExistence type="predicted"/>
<evidence type="ECO:0000313" key="1">
    <source>
        <dbReference type="EMBL" id="OTW50862.1"/>
    </source>
</evidence>
<accession>A0A242WAZ9</accession>
<comment type="caution">
    <text evidence="1">The sequence shown here is derived from an EMBL/GenBank/DDBJ whole genome shotgun (WGS) entry which is preliminary data.</text>
</comment>
<reference evidence="1 2" key="1">
    <citation type="submission" date="2016-10" db="EMBL/GenBank/DDBJ databases">
        <title>Comparative genomics of Bacillus thuringiensis reveals a path to pathogens against multiple invertebrate hosts.</title>
        <authorList>
            <person name="Zheng J."/>
            <person name="Gao Q."/>
            <person name="Liu H."/>
            <person name="Peng D."/>
            <person name="Ruan L."/>
            <person name="Sun M."/>
        </authorList>
    </citation>
    <scope>NUCLEOTIDE SEQUENCE [LARGE SCALE GENOMIC DNA]</scope>
    <source>
        <strain evidence="1">BGSC 4AC1</strain>
    </source>
</reference>
<dbReference type="AlphaFoldDB" id="A0A242WAZ9"/>
<evidence type="ECO:0000313" key="2">
    <source>
        <dbReference type="Proteomes" id="UP000195152"/>
    </source>
</evidence>
<name>A0A242WAZ9_BACTU</name>
<protein>
    <submittedName>
        <fullName evidence="1">Uncharacterized protein</fullName>
    </submittedName>
</protein>